<dbReference type="InterPro" id="IPR018445">
    <property type="entry name" value="Put_Phosphate_transp_reg"/>
</dbReference>
<dbReference type="PANTHER" id="PTHR37298:SF1">
    <property type="entry name" value="UPF0111 PROTEIN YKAA"/>
    <property type="match status" value="1"/>
</dbReference>
<dbReference type="AlphaFoldDB" id="A0AA49J0F4"/>
<organism evidence="2">
    <name type="scientific">Candidatus Nitricoxidivorans perseverans</name>
    <dbReference type="NCBI Taxonomy" id="2975601"/>
    <lineage>
        <taxon>Bacteria</taxon>
        <taxon>Pseudomonadati</taxon>
        <taxon>Pseudomonadota</taxon>
        <taxon>Betaproteobacteria</taxon>
        <taxon>Nitrosomonadales</taxon>
        <taxon>Sterolibacteriaceae</taxon>
        <taxon>Candidatus Nitricoxidivorans</taxon>
    </lineage>
</organism>
<dbReference type="Proteomes" id="UP001234916">
    <property type="component" value="Chromosome"/>
</dbReference>
<gene>
    <name evidence="2" type="ORF">OHM77_06905</name>
</gene>
<accession>A0AA49J0F4</accession>
<dbReference type="EMBL" id="CP107246">
    <property type="protein sequence ID" value="WIM06989.1"/>
    <property type="molecule type" value="Genomic_DNA"/>
</dbReference>
<protein>
    <submittedName>
        <fullName evidence="2">DUF47 family protein</fullName>
    </submittedName>
</protein>
<reference evidence="2" key="1">
    <citation type="journal article" date="2023" name="Nat. Microbiol.">
        <title>Enrichment and characterization of a nitric oxide-reducing microbial community in a continuous bioreactor.</title>
        <authorList>
            <person name="Garrido-Amador P."/>
            <person name="Stortenbeker N."/>
            <person name="Wessels H.J.C.T."/>
            <person name="Speth D.R."/>
            <person name="Garcia-Heredia I."/>
            <person name="Kartal B."/>
        </authorList>
    </citation>
    <scope>NUCLEOTIDE SEQUENCE</scope>
    <source>
        <strain evidence="2">MAG1</strain>
    </source>
</reference>
<sequence>MTNTDSDQGKTLLARLFERFFPRSPDFFRLLHEQSRQVVHTVGLLVRFMETNDDEVGQDIREDEHAADRVKIRNIHILNEAFSTPIDREDIYRAITTLDEVVNGCKDAVSEMHALVLTPDTVTVEMARHLLEGVMALEAGFGKLSVNPGEAADDANVARKAERRVEKLYRKALAELFQGDQYIHMFKQREIYRHLTNAAERMAHCANTLHDIVVKMV</sequence>
<dbReference type="InterPro" id="IPR038078">
    <property type="entry name" value="PhoU-like_sf"/>
</dbReference>
<dbReference type="InterPro" id="IPR052912">
    <property type="entry name" value="UPF0111_domain"/>
</dbReference>
<evidence type="ECO:0000313" key="2">
    <source>
        <dbReference type="EMBL" id="WIM06989.1"/>
    </source>
</evidence>
<proteinExistence type="inferred from homology"/>
<comment type="similarity">
    <text evidence="1">Belongs to the UPF0111 family.</text>
</comment>
<dbReference type="KEGG" id="npv:OHM77_06905"/>
<evidence type="ECO:0000256" key="1">
    <source>
        <dbReference type="ARBA" id="ARBA00008591"/>
    </source>
</evidence>
<dbReference type="PANTHER" id="PTHR37298">
    <property type="entry name" value="UPF0111 PROTEIN YKAA"/>
    <property type="match status" value="1"/>
</dbReference>
<dbReference type="Gene3D" id="1.20.58.220">
    <property type="entry name" value="Phosphate transport system protein phou homolog 2, domain 2"/>
    <property type="match status" value="1"/>
</dbReference>
<dbReference type="Pfam" id="PF01865">
    <property type="entry name" value="PhoU_div"/>
    <property type="match status" value="1"/>
</dbReference>
<name>A0AA49J0F4_9PROT</name>